<dbReference type="InterPro" id="IPR046335">
    <property type="entry name" value="LacI/GalR-like_sensor"/>
</dbReference>
<dbReference type="GO" id="GO:0003677">
    <property type="term" value="F:DNA binding"/>
    <property type="evidence" value="ECO:0007669"/>
    <property type="project" value="UniProtKB-KW"/>
</dbReference>
<evidence type="ECO:0000313" key="6">
    <source>
        <dbReference type="Proteomes" id="UP001595444"/>
    </source>
</evidence>
<dbReference type="RefSeq" id="WP_194213800.1">
    <property type="nucleotide sequence ID" value="NZ_CP061205.1"/>
</dbReference>
<proteinExistence type="predicted"/>
<feature type="domain" description="HTH lacI-type" evidence="4">
    <location>
        <begin position="7"/>
        <end position="61"/>
    </location>
</feature>
<dbReference type="Pfam" id="PF13377">
    <property type="entry name" value="Peripla_BP_3"/>
    <property type="match status" value="1"/>
</dbReference>
<evidence type="ECO:0000259" key="4">
    <source>
        <dbReference type="PROSITE" id="PS50932"/>
    </source>
</evidence>
<evidence type="ECO:0000256" key="3">
    <source>
        <dbReference type="ARBA" id="ARBA00023163"/>
    </source>
</evidence>
<dbReference type="SUPFAM" id="SSF47413">
    <property type="entry name" value="lambda repressor-like DNA-binding domains"/>
    <property type="match status" value="1"/>
</dbReference>
<dbReference type="PANTHER" id="PTHR30146:SF120">
    <property type="entry name" value="ALANINE RACEMASE"/>
    <property type="match status" value="1"/>
</dbReference>
<dbReference type="CDD" id="cd06295">
    <property type="entry name" value="PBP1_CelR"/>
    <property type="match status" value="1"/>
</dbReference>
<dbReference type="PANTHER" id="PTHR30146">
    <property type="entry name" value="LACI-RELATED TRANSCRIPTIONAL REPRESSOR"/>
    <property type="match status" value="1"/>
</dbReference>
<evidence type="ECO:0000256" key="2">
    <source>
        <dbReference type="ARBA" id="ARBA00023125"/>
    </source>
</evidence>
<keyword evidence="1" id="KW-0805">Transcription regulation</keyword>
<name>A0ABV7D6F2_9PROT</name>
<dbReference type="Proteomes" id="UP001595444">
    <property type="component" value="Unassembled WGS sequence"/>
</dbReference>
<protein>
    <submittedName>
        <fullName evidence="5">LacI family DNA-binding transcriptional regulator</fullName>
    </submittedName>
</protein>
<dbReference type="SUPFAM" id="SSF53822">
    <property type="entry name" value="Periplasmic binding protein-like I"/>
    <property type="match status" value="1"/>
</dbReference>
<keyword evidence="2 5" id="KW-0238">DNA-binding</keyword>
<dbReference type="PROSITE" id="PS00356">
    <property type="entry name" value="HTH_LACI_1"/>
    <property type="match status" value="1"/>
</dbReference>
<evidence type="ECO:0000256" key="1">
    <source>
        <dbReference type="ARBA" id="ARBA00023015"/>
    </source>
</evidence>
<comment type="caution">
    <text evidence="5">The sequence shown here is derived from an EMBL/GenBank/DDBJ whole genome shotgun (WGS) entry which is preliminary data.</text>
</comment>
<evidence type="ECO:0000313" key="5">
    <source>
        <dbReference type="EMBL" id="MFC3052537.1"/>
    </source>
</evidence>
<dbReference type="InterPro" id="IPR000843">
    <property type="entry name" value="HTH_LacI"/>
</dbReference>
<dbReference type="InterPro" id="IPR010982">
    <property type="entry name" value="Lambda_DNA-bd_dom_sf"/>
</dbReference>
<keyword evidence="6" id="KW-1185">Reference proteome</keyword>
<dbReference type="SMART" id="SM00354">
    <property type="entry name" value="HTH_LACI"/>
    <property type="match status" value="1"/>
</dbReference>
<organism evidence="5 6">
    <name type="scientific">Kordiimonas pumila</name>
    <dbReference type="NCBI Taxonomy" id="2161677"/>
    <lineage>
        <taxon>Bacteria</taxon>
        <taxon>Pseudomonadati</taxon>
        <taxon>Pseudomonadota</taxon>
        <taxon>Alphaproteobacteria</taxon>
        <taxon>Kordiimonadales</taxon>
        <taxon>Kordiimonadaceae</taxon>
        <taxon>Kordiimonas</taxon>
    </lineage>
</organism>
<dbReference type="Pfam" id="PF00356">
    <property type="entry name" value="LacI"/>
    <property type="match status" value="1"/>
</dbReference>
<dbReference type="PROSITE" id="PS50932">
    <property type="entry name" value="HTH_LACI_2"/>
    <property type="match status" value="1"/>
</dbReference>
<accession>A0ABV7D6F2</accession>
<dbReference type="EMBL" id="JBHRSL010000010">
    <property type="protein sequence ID" value="MFC3052537.1"/>
    <property type="molecule type" value="Genomic_DNA"/>
</dbReference>
<dbReference type="Gene3D" id="3.40.50.2300">
    <property type="match status" value="2"/>
</dbReference>
<reference evidence="6" key="1">
    <citation type="journal article" date="2019" name="Int. J. Syst. Evol. Microbiol.">
        <title>The Global Catalogue of Microorganisms (GCM) 10K type strain sequencing project: providing services to taxonomists for standard genome sequencing and annotation.</title>
        <authorList>
            <consortium name="The Broad Institute Genomics Platform"/>
            <consortium name="The Broad Institute Genome Sequencing Center for Infectious Disease"/>
            <person name="Wu L."/>
            <person name="Ma J."/>
        </authorList>
    </citation>
    <scope>NUCLEOTIDE SEQUENCE [LARGE SCALE GENOMIC DNA]</scope>
    <source>
        <strain evidence="6">KCTC 62164</strain>
    </source>
</reference>
<gene>
    <name evidence="5" type="ORF">ACFOKA_11545</name>
</gene>
<keyword evidence="3" id="KW-0804">Transcription</keyword>
<dbReference type="Gene3D" id="1.10.260.40">
    <property type="entry name" value="lambda repressor-like DNA-binding domains"/>
    <property type="match status" value="1"/>
</dbReference>
<dbReference type="InterPro" id="IPR028082">
    <property type="entry name" value="Peripla_BP_I"/>
</dbReference>
<dbReference type="CDD" id="cd01392">
    <property type="entry name" value="HTH_LacI"/>
    <property type="match status" value="1"/>
</dbReference>
<sequence>MEKSKNLTMADIAKLAGVSEATVSRALKNSPLINKETRAKVQRVAAENNYEINAAARNFRLKKTHTLAVVLMVDRDWGHEVTDAFLLVLLGSIADEASHHGYDLLLATNPRQIYDMNGYYIESKRADGLIIIGQGRNDARLDLLATKKAPFIVWGAHVEEHNYLTVGSDNETGAEDATALLIKNGRKRIAFMGDERHPEVEHRLKGYKKALQKASIPIDDQLIIKTDFSRSDGYNKTDQVLLGEGRDFDAIFAVSDNVAIGAMKRLTEAGKIIPDDVAVIGFDDISLASFSSPGLTTVHQDITQGGKCLVQNLLDIMAGKTVDHVALPAKLVIRQSCGSA</sequence>